<feature type="region of interest" description="Disordered" evidence="1">
    <location>
        <begin position="57"/>
        <end position="82"/>
    </location>
</feature>
<dbReference type="AlphaFoldDB" id="A0A9W7BG41"/>
<sequence length="544" mass="60995">MATFLDSTNNTLKCFAKINRVRRQCEAIAKTPVVDRNVLGQHRFESFVSTSHTAAVAWKGGDGDDDDWSEGEEEGEKGSEKQLYPDHTLFHTVEVLLHLIGEEASVEPLDPLEHQPVPVDGKRGPPYMKTMTVQKNRAGEASCSILLGSCNKIAAFLDLVLDHHHPDIDVKSMDNYYLKPSFTGYRVIRLKVKYREEVDGEIMVHLLPLYKHSADHDEVEDFFGGGESFNENMESVLSRIFGSDRVSEDEEVVNMILKRDEEGKLTNYNEFSEENSIFVKLLKEGSDNVLEALKDLTGKNLLNDTMAFLAVVKQCLEVALTQDDDDEVLNLQFELGVAYQLNSMHTDAVQAITLALDGFEALGHERTIEAMVSLSSSHLVLEQIHEAVELLNGALETQSQLTGENSEEAKNIAELLNQAVLLSLTDEERADYEEERIAAKRTEVMREDDEEEPSQATKEENQEACGGRYSPSGRLSPSSPTPYGPLTRTKRAAMRKENAALQEENDLMREEILRLTHEVEKTQKTIRGVYLWGASGSQTEEVKT</sequence>
<feature type="compositionally biased region" description="Acidic residues" evidence="1">
    <location>
        <begin position="63"/>
        <end position="75"/>
    </location>
</feature>
<evidence type="ECO:0000313" key="2">
    <source>
        <dbReference type="EMBL" id="GMH85525.1"/>
    </source>
</evidence>
<evidence type="ECO:0000256" key="1">
    <source>
        <dbReference type="SAM" id="MobiDB-lite"/>
    </source>
</evidence>
<organism evidence="2 3">
    <name type="scientific">Triparma verrucosa</name>
    <dbReference type="NCBI Taxonomy" id="1606542"/>
    <lineage>
        <taxon>Eukaryota</taxon>
        <taxon>Sar</taxon>
        <taxon>Stramenopiles</taxon>
        <taxon>Ochrophyta</taxon>
        <taxon>Bolidophyceae</taxon>
        <taxon>Parmales</taxon>
        <taxon>Triparmaceae</taxon>
        <taxon>Triparma</taxon>
    </lineage>
</organism>
<proteinExistence type="predicted"/>
<comment type="caution">
    <text evidence="2">The sequence shown here is derived from an EMBL/GenBank/DDBJ whole genome shotgun (WGS) entry which is preliminary data.</text>
</comment>
<feature type="region of interest" description="Disordered" evidence="1">
    <location>
        <begin position="440"/>
        <end position="492"/>
    </location>
</feature>
<accession>A0A9W7BG41</accession>
<dbReference type="InterPro" id="IPR011990">
    <property type="entry name" value="TPR-like_helical_dom_sf"/>
</dbReference>
<gene>
    <name evidence="2" type="ORF">TrVE_jg5332</name>
</gene>
<dbReference type="EMBL" id="BRXX01000049">
    <property type="protein sequence ID" value="GMH85525.1"/>
    <property type="molecule type" value="Genomic_DNA"/>
</dbReference>
<dbReference type="Gene3D" id="1.25.40.10">
    <property type="entry name" value="Tetratricopeptide repeat domain"/>
    <property type="match status" value="1"/>
</dbReference>
<reference evidence="3" key="1">
    <citation type="journal article" date="2023" name="Commun. Biol.">
        <title>Genome analysis of Parmales, the sister group of diatoms, reveals the evolutionary specialization of diatoms from phago-mixotrophs to photoautotrophs.</title>
        <authorList>
            <person name="Ban H."/>
            <person name="Sato S."/>
            <person name="Yoshikawa S."/>
            <person name="Yamada K."/>
            <person name="Nakamura Y."/>
            <person name="Ichinomiya M."/>
            <person name="Sato N."/>
            <person name="Blanc-Mathieu R."/>
            <person name="Endo H."/>
            <person name="Kuwata A."/>
            <person name="Ogata H."/>
        </authorList>
    </citation>
    <scope>NUCLEOTIDE SEQUENCE [LARGE SCALE GENOMIC DNA]</scope>
    <source>
        <strain evidence="3">NIES 3699</strain>
    </source>
</reference>
<keyword evidence="3" id="KW-1185">Reference proteome</keyword>
<protein>
    <submittedName>
        <fullName evidence="2">Uncharacterized protein</fullName>
    </submittedName>
</protein>
<dbReference type="Proteomes" id="UP001165160">
    <property type="component" value="Unassembled WGS sequence"/>
</dbReference>
<evidence type="ECO:0000313" key="3">
    <source>
        <dbReference type="Proteomes" id="UP001165160"/>
    </source>
</evidence>
<name>A0A9W7BG41_9STRA</name>